<dbReference type="eggNOG" id="COG0510">
    <property type="taxonomic scope" value="Bacteria"/>
</dbReference>
<dbReference type="OrthoDB" id="3723194at2"/>
<dbReference type="STRING" id="909613.UO65_3013"/>
<feature type="domain" description="Aminoglycoside phosphotransferase" evidence="1">
    <location>
        <begin position="42"/>
        <end position="244"/>
    </location>
</feature>
<dbReference type="PANTHER" id="PTHR21310">
    <property type="entry name" value="AMINOGLYCOSIDE PHOSPHOTRANSFERASE-RELATED-RELATED"/>
    <property type="match status" value="1"/>
</dbReference>
<keyword evidence="3" id="KW-1185">Reference proteome</keyword>
<evidence type="ECO:0000259" key="1">
    <source>
        <dbReference type="Pfam" id="PF01636"/>
    </source>
</evidence>
<dbReference type="AlphaFoldDB" id="W7IL85"/>
<comment type="caution">
    <text evidence="2">The sequence shown here is derived from an EMBL/GenBank/DDBJ whole genome shotgun (WGS) entry which is preliminary data.</text>
</comment>
<dbReference type="Pfam" id="PF01636">
    <property type="entry name" value="APH"/>
    <property type="match status" value="1"/>
</dbReference>
<evidence type="ECO:0000313" key="2">
    <source>
        <dbReference type="EMBL" id="EWC61655.1"/>
    </source>
</evidence>
<protein>
    <recommendedName>
        <fullName evidence="1">Aminoglycoside phosphotransferase domain-containing protein</fullName>
    </recommendedName>
</protein>
<reference evidence="2 3" key="1">
    <citation type="journal article" date="2014" name="Genome Announc.">
        <title>Draft Genome Sequence of the Antitrypanosomally Active Sponge-Associated Bacterium Actinokineospora sp. Strain EG49.</title>
        <authorList>
            <person name="Harjes J."/>
            <person name="Ryu T."/>
            <person name="Abdelmohsen U.R."/>
            <person name="Moitinho-Silva L."/>
            <person name="Horn H."/>
            <person name="Ravasi T."/>
            <person name="Hentschel U."/>
        </authorList>
    </citation>
    <scope>NUCLEOTIDE SEQUENCE [LARGE SCALE GENOMIC DNA]</scope>
    <source>
        <strain evidence="2 3">EG49</strain>
    </source>
</reference>
<name>W7IL85_9PSEU</name>
<proteinExistence type="predicted"/>
<gene>
    <name evidence="2" type="ORF">UO65_3013</name>
</gene>
<dbReference type="InterPro" id="IPR051678">
    <property type="entry name" value="AGP_Transferase"/>
</dbReference>
<organism evidence="2 3">
    <name type="scientific">Actinokineospora spheciospongiae</name>
    <dbReference type="NCBI Taxonomy" id="909613"/>
    <lineage>
        <taxon>Bacteria</taxon>
        <taxon>Bacillati</taxon>
        <taxon>Actinomycetota</taxon>
        <taxon>Actinomycetes</taxon>
        <taxon>Pseudonocardiales</taxon>
        <taxon>Pseudonocardiaceae</taxon>
        <taxon>Actinokineospora</taxon>
    </lineage>
</organism>
<dbReference type="InterPro" id="IPR002575">
    <property type="entry name" value="Aminoglycoside_PTrfase"/>
</dbReference>
<dbReference type="RefSeq" id="WP_084175584.1">
    <property type="nucleotide sequence ID" value="NZ_AYXG01000103.1"/>
</dbReference>
<dbReference type="InterPro" id="IPR011009">
    <property type="entry name" value="Kinase-like_dom_sf"/>
</dbReference>
<accession>W7IL85</accession>
<dbReference type="PANTHER" id="PTHR21310:SF40">
    <property type="entry name" value="AMINOGLYCOSIDE PHOSPHOTRANSFERASE DOMAIN-CONTAINING PROTEIN-RELATED"/>
    <property type="match status" value="1"/>
</dbReference>
<dbReference type="Proteomes" id="UP000019277">
    <property type="component" value="Unassembled WGS sequence"/>
</dbReference>
<sequence length="294" mass="33154">MNTHNIDHRALIDACAQAGLNPDGAQPLRLGENALYRLPHGVVVRLSRPGRAVTARKEVAVARWLARHDVPAVRALDIPNPVETHGRAATFWTELPEHRHGTPIEIAAAVRRLHELPIPDDVFLEPLDPFVRLTDRVDGATALSEDDRKWLRHHITTLRDRHADLPAGLPVCVIHGDAWDGNVVTTTDGHTVLLDLERTAIGPPEWDLVSTAVKHLSFGWITDRDYQDFCHGYGHDVTTWTGYELLRDIRELRMTCYLAQHATEHPSTRREAQLRVNCLRGRTTPRPWAWTPAT</sequence>
<evidence type="ECO:0000313" key="3">
    <source>
        <dbReference type="Proteomes" id="UP000019277"/>
    </source>
</evidence>
<dbReference type="Gene3D" id="1.10.510.10">
    <property type="entry name" value="Transferase(Phosphotransferase) domain 1"/>
    <property type="match status" value="1"/>
</dbReference>
<dbReference type="SUPFAM" id="SSF56112">
    <property type="entry name" value="Protein kinase-like (PK-like)"/>
    <property type="match status" value="1"/>
</dbReference>
<dbReference type="PATRIC" id="fig|909613.9.peg.3015"/>
<dbReference type="EMBL" id="AYXG01000103">
    <property type="protein sequence ID" value="EWC61655.1"/>
    <property type="molecule type" value="Genomic_DNA"/>
</dbReference>